<protein>
    <submittedName>
        <fullName evidence="2">MFS transporter, DHA1 family, bicyclomycin/chloramphenicol resistance protein</fullName>
    </submittedName>
</protein>
<proteinExistence type="predicted"/>
<gene>
    <name evidence="2" type="ORF">SAMN05421805_101455</name>
</gene>
<keyword evidence="1" id="KW-0472">Membrane</keyword>
<dbReference type="EMBL" id="FOUP01000001">
    <property type="protein sequence ID" value="SFM48777.1"/>
    <property type="molecule type" value="Genomic_DNA"/>
</dbReference>
<name>A0A1I4R956_9PSEU</name>
<sequence>MPPGAASGLLGGAQFVLGAVAAPLPGVLGSTTAASMTAVVLSFVLFSALELAALAQPWKDHGEPVGRS</sequence>
<keyword evidence="1" id="KW-1133">Transmembrane helix</keyword>
<evidence type="ECO:0000313" key="2">
    <source>
        <dbReference type="EMBL" id="SFM48777.1"/>
    </source>
</evidence>
<evidence type="ECO:0000256" key="1">
    <source>
        <dbReference type="SAM" id="Phobius"/>
    </source>
</evidence>
<dbReference type="RefSeq" id="WP_177241872.1">
    <property type="nucleotide sequence ID" value="NZ_FOUP01000001.1"/>
</dbReference>
<feature type="transmembrane region" description="Helical" evidence="1">
    <location>
        <begin position="31"/>
        <end position="54"/>
    </location>
</feature>
<evidence type="ECO:0000313" key="3">
    <source>
        <dbReference type="Proteomes" id="UP000199398"/>
    </source>
</evidence>
<keyword evidence="1" id="KW-0812">Transmembrane</keyword>
<dbReference type="AlphaFoldDB" id="A0A1I4R956"/>
<accession>A0A1I4R956</accession>
<organism evidence="2 3">
    <name type="scientific">Saccharopolyspora antimicrobica</name>
    <dbReference type="NCBI Taxonomy" id="455193"/>
    <lineage>
        <taxon>Bacteria</taxon>
        <taxon>Bacillati</taxon>
        <taxon>Actinomycetota</taxon>
        <taxon>Actinomycetes</taxon>
        <taxon>Pseudonocardiales</taxon>
        <taxon>Pseudonocardiaceae</taxon>
        <taxon>Saccharopolyspora</taxon>
    </lineage>
</organism>
<reference evidence="2 3" key="1">
    <citation type="submission" date="2016-10" db="EMBL/GenBank/DDBJ databases">
        <authorList>
            <person name="de Groot N.N."/>
        </authorList>
    </citation>
    <scope>NUCLEOTIDE SEQUENCE [LARGE SCALE GENOMIC DNA]</scope>
    <source>
        <strain evidence="2 3">CPCC 201259</strain>
    </source>
</reference>
<dbReference type="Proteomes" id="UP000199398">
    <property type="component" value="Unassembled WGS sequence"/>
</dbReference>